<reference evidence="10" key="1">
    <citation type="submission" date="2016-02" db="EMBL/GenBank/DDBJ databases">
        <title>Comparative genomics of biotechnologically important yeasts.</title>
        <authorList>
            <consortium name="DOE Joint Genome Institute"/>
            <person name="Riley R."/>
            <person name="Haridas S."/>
            <person name="Wolfe K.H."/>
            <person name="Lopes M.R."/>
            <person name="Hittinger C.T."/>
            <person name="Goker M."/>
            <person name="Salamov A."/>
            <person name="Wisecaver J."/>
            <person name="Long T.M."/>
            <person name="Aerts A.L."/>
            <person name="Barry K."/>
            <person name="Choi C."/>
            <person name="Clum A."/>
            <person name="Coughlan A.Y."/>
            <person name="Deshpande S."/>
            <person name="Douglass A.P."/>
            <person name="Hanson S.J."/>
            <person name="Klenk H.-P."/>
            <person name="Labutti K."/>
            <person name="Lapidus A."/>
            <person name="Lindquist E."/>
            <person name="Lipzen A."/>
            <person name="Meier-Kolthoff J.P."/>
            <person name="Ohm R.A."/>
            <person name="Otillar R.P."/>
            <person name="Pangilinan J."/>
            <person name="Peng Y."/>
            <person name="Rokas A."/>
            <person name="Rosa C.A."/>
            <person name="Scheuner C."/>
            <person name="Sibirny A.A."/>
            <person name="Slot J.C."/>
            <person name="Stielow J.B."/>
            <person name="Sun H."/>
            <person name="Kurtzman C.P."/>
            <person name="Blackwell M."/>
            <person name="Jeffries T.W."/>
            <person name="Grigoriev I.V."/>
        </authorList>
    </citation>
    <scope>NUCLEOTIDE SEQUENCE [LARGE SCALE GENOMIC DNA]</scope>
    <source>
        <strain evidence="10">NRRL Y-17796</strain>
    </source>
</reference>
<evidence type="ECO:0000256" key="2">
    <source>
        <dbReference type="ARBA" id="ARBA00004556"/>
    </source>
</evidence>
<dbReference type="GO" id="GO:1990116">
    <property type="term" value="P:ribosome-associated ubiquitin-dependent protein catabolic process"/>
    <property type="evidence" value="ECO:0007669"/>
    <property type="project" value="EnsemblFungi"/>
</dbReference>
<dbReference type="Pfam" id="PF11543">
    <property type="entry name" value="UN_NPL4"/>
    <property type="match status" value="1"/>
</dbReference>
<dbReference type="GO" id="GO:0051028">
    <property type="term" value="P:mRNA transport"/>
    <property type="evidence" value="ECO:0007669"/>
    <property type="project" value="UniProtKB-KW"/>
</dbReference>
<dbReference type="InterPro" id="IPR007716">
    <property type="entry name" value="NPL4_Zn-bd_put"/>
</dbReference>
<dbReference type="GO" id="GO:0048471">
    <property type="term" value="C:perinuclear region of cytoplasm"/>
    <property type="evidence" value="ECO:0007669"/>
    <property type="project" value="UniProtKB-SubCell"/>
</dbReference>
<dbReference type="GO" id="GO:1990112">
    <property type="term" value="C:RQC complex"/>
    <property type="evidence" value="ECO:0007669"/>
    <property type="project" value="EnsemblFungi"/>
</dbReference>
<keyword evidence="5" id="KW-0509">mRNA transport</keyword>
<dbReference type="GO" id="GO:0006274">
    <property type="term" value="P:DNA replication termination"/>
    <property type="evidence" value="ECO:0007669"/>
    <property type="project" value="EnsemblFungi"/>
</dbReference>
<dbReference type="InterPro" id="IPR016563">
    <property type="entry name" value="Npl4"/>
</dbReference>
<dbReference type="SUPFAM" id="SSF54236">
    <property type="entry name" value="Ubiquitin-like"/>
    <property type="match status" value="1"/>
</dbReference>
<evidence type="ECO:0000256" key="7">
    <source>
        <dbReference type="ARBA" id="ARBA00024703"/>
    </source>
</evidence>
<dbReference type="GO" id="GO:0034098">
    <property type="term" value="C:VCP-NPL4-UFD1 AAA ATPase complex"/>
    <property type="evidence" value="ECO:0007669"/>
    <property type="project" value="EnsemblFungi"/>
</dbReference>
<protein>
    <recommendedName>
        <fullName evidence="4">Nuclear protein localization protein 4</fullName>
    </recommendedName>
</protein>
<dbReference type="GO" id="GO:0036435">
    <property type="term" value="F:K48-linked polyubiquitin modification-dependent protein binding"/>
    <property type="evidence" value="ECO:0007669"/>
    <property type="project" value="EnsemblFungi"/>
</dbReference>
<evidence type="ECO:0000256" key="6">
    <source>
        <dbReference type="ARBA" id="ARBA00023010"/>
    </source>
</evidence>
<dbReference type="GO" id="GO:0000839">
    <property type="term" value="C:Hrd1p ubiquitin ligase ERAD-L complex"/>
    <property type="evidence" value="ECO:0007669"/>
    <property type="project" value="EnsemblFungi"/>
</dbReference>
<evidence type="ECO:0000313" key="9">
    <source>
        <dbReference type="EMBL" id="ODV89671.1"/>
    </source>
</evidence>
<comment type="subcellular location">
    <subcellularLocation>
        <location evidence="2">Cytoplasm</location>
        <location evidence="2">Perinuclear region</location>
    </subcellularLocation>
    <subcellularLocation>
        <location evidence="1">Nucleus membrane</location>
        <topology evidence="1">Peripheral membrane protein</topology>
        <orientation evidence="1">Cytoplasmic side</orientation>
    </subcellularLocation>
</comment>
<comment type="function">
    <text evidence="7">Involved in the import of nuclear-targeted proteins into the nucleus and the export of poly(A) RNA out of the nucleus. Has a role in the endoplasmic reticulum-associated degradation (ERAD) pathway.</text>
</comment>
<accession>A0A1E4TD35</accession>
<dbReference type="Pfam" id="PF05020">
    <property type="entry name" value="zf-NPL4"/>
    <property type="match status" value="1"/>
</dbReference>
<dbReference type="GO" id="GO:0031965">
    <property type="term" value="C:nuclear membrane"/>
    <property type="evidence" value="ECO:0007669"/>
    <property type="project" value="UniProtKB-SubCell"/>
</dbReference>
<dbReference type="Gene3D" id="3.10.20.90">
    <property type="entry name" value="Phosphatidylinositol 3-kinase Catalytic Subunit, Chain A, domain 1"/>
    <property type="match status" value="1"/>
</dbReference>
<dbReference type="InterPro" id="IPR024682">
    <property type="entry name" value="Npl4_Ub-like_dom"/>
</dbReference>
<dbReference type="GO" id="GO:0051228">
    <property type="term" value="P:mitotic spindle disassembly"/>
    <property type="evidence" value="ECO:0007669"/>
    <property type="project" value="EnsemblFungi"/>
</dbReference>
<dbReference type="GO" id="GO:0071629">
    <property type="term" value="P:cytoplasm protein quality control by the ubiquitin-proteasome system"/>
    <property type="evidence" value="ECO:0007669"/>
    <property type="project" value="EnsemblFungi"/>
</dbReference>
<feature type="domain" description="MPN" evidence="8">
    <location>
        <begin position="229"/>
        <end position="367"/>
    </location>
</feature>
<evidence type="ECO:0000259" key="8">
    <source>
        <dbReference type="PROSITE" id="PS50249"/>
    </source>
</evidence>
<dbReference type="GO" id="GO:0031625">
    <property type="term" value="F:ubiquitin protein ligase binding"/>
    <property type="evidence" value="ECO:0007669"/>
    <property type="project" value="TreeGrafter"/>
</dbReference>
<dbReference type="PANTHER" id="PTHR12710">
    <property type="entry name" value="NUCLEAR PROTEIN LOCALIZATION 4"/>
    <property type="match status" value="1"/>
</dbReference>
<gene>
    <name evidence="9" type="ORF">CANCADRAFT_142508</name>
</gene>
<dbReference type="PIRSF" id="PIRSF010052">
    <property type="entry name" value="Polyub_prc_Npl4"/>
    <property type="match status" value="1"/>
</dbReference>
<keyword evidence="5" id="KW-0813">Transport</keyword>
<organism evidence="9 10">
    <name type="scientific">Tortispora caseinolytica NRRL Y-17796</name>
    <dbReference type="NCBI Taxonomy" id="767744"/>
    <lineage>
        <taxon>Eukaryota</taxon>
        <taxon>Fungi</taxon>
        <taxon>Dikarya</taxon>
        <taxon>Ascomycota</taxon>
        <taxon>Saccharomycotina</taxon>
        <taxon>Trigonopsidomycetes</taxon>
        <taxon>Trigonopsidales</taxon>
        <taxon>Trigonopsidaceae</taxon>
        <taxon>Tortispora</taxon>
    </lineage>
</organism>
<dbReference type="CDD" id="cd08061">
    <property type="entry name" value="MPN_NPL4"/>
    <property type="match status" value="1"/>
</dbReference>
<dbReference type="GO" id="GO:0000837">
    <property type="term" value="C:Doa10p ubiquitin ligase complex"/>
    <property type="evidence" value="ECO:0007669"/>
    <property type="project" value="EnsemblFungi"/>
</dbReference>
<comment type="similarity">
    <text evidence="3">Belongs to the NPL4 family.</text>
</comment>
<dbReference type="GO" id="GO:1900182">
    <property type="term" value="P:positive regulation of protein localization to nucleus"/>
    <property type="evidence" value="ECO:0007669"/>
    <property type="project" value="EnsemblFungi"/>
</dbReference>
<dbReference type="PANTHER" id="PTHR12710:SF0">
    <property type="entry name" value="NUCLEAR PROTEIN LOCALIZATION PROTEIN 4 HOMOLOG"/>
    <property type="match status" value="1"/>
</dbReference>
<dbReference type="GO" id="GO:0099638">
    <property type="term" value="P:endosome to plasma membrane protein transport"/>
    <property type="evidence" value="ECO:0007669"/>
    <property type="project" value="EnsemblFungi"/>
</dbReference>
<keyword evidence="6" id="KW-0811">Translocation</keyword>
<sequence length="561" mass="61932">MILRFRGRDGTFRIDLPADATISDVVQQLSLRIPSAQPSTFTFSDAPNRPGQLATEVLSKTVSDLGLKHGDLLFLAYDSAGTGDAATDTPDATNASARPAGPAAVSLSDLDKKLLAIDGRIKRPRDPKFCKHAANGMCEYCSPLEPWDPAYIEEHKIKHLSFHTYLRQLQHQQHSEVGSTVTKFLSQPFYGVKKPCPNKHAPWPNGICSKCQPSAITLQQQQFRMVDHVEFASPSIINRFLDSWRSSGLQRFGYMFGTLKPYTDVPLGIKAVVEVIYEPPQRDESDGLQLTLPWDDEDRINHIASECGLVPLGAIFTDLTDAGNGDGSVICRRHANSYFLSSLEVCFAAEMQRRHRLKIPFAENDEFSSRYVTCVISGNTKGEIEVSAYQASAAAESMLDVDLIEPSTDPGQMLVKLPQSGSDRYVPDIFYRKVNKYGVGEQHSAKPAFPVEYLIVTLSHGFPSEPQPVFSGPGAFPVENRGYIGETADTASVKKAVLNNALNVSSVSDFHLLCYIQSMNILDEEGFKLLVEFATTHEENVGLKLESNASWQTFVMILESS</sequence>
<dbReference type="GO" id="GO:0070651">
    <property type="term" value="P:nonfunctional rRNA decay"/>
    <property type="evidence" value="ECO:0007669"/>
    <property type="project" value="EnsemblFungi"/>
</dbReference>
<dbReference type="InterPro" id="IPR037518">
    <property type="entry name" value="MPN"/>
</dbReference>
<dbReference type="GO" id="GO:0072665">
    <property type="term" value="P:protein localization to vacuole"/>
    <property type="evidence" value="ECO:0007669"/>
    <property type="project" value="EnsemblFungi"/>
</dbReference>
<dbReference type="InterPro" id="IPR007717">
    <property type="entry name" value="NPL4_C"/>
</dbReference>
<evidence type="ECO:0000256" key="5">
    <source>
        <dbReference type="ARBA" id="ARBA00022816"/>
    </source>
</evidence>
<dbReference type="GO" id="GO:0030894">
    <property type="term" value="C:replisome"/>
    <property type="evidence" value="ECO:0007669"/>
    <property type="project" value="EnsemblFungi"/>
</dbReference>
<dbReference type="GO" id="GO:0043130">
    <property type="term" value="F:ubiquitin binding"/>
    <property type="evidence" value="ECO:0007669"/>
    <property type="project" value="TreeGrafter"/>
</dbReference>
<name>A0A1E4TD35_9ASCO</name>
<proteinExistence type="inferred from homology"/>
<dbReference type="GO" id="GO:0072671">
    <property type="term" value="P:mitochondria-associated ubiquitin-dependent protein catabolic process"/>
    <property type="evidence" value="ECO:0007669"/>
    <property type="project" value="EnsemblFungi"/>
</dbReference>
<dbReference type="InterPro" id="IPR029071">
    <property type="entry name" value="Ubiquitin-like_domsf"/>
</dbReference>
<dbReference type="GO" id="GO:0030970">
    <property type="term" value="P:retrograde protein transport, ER to cytosol"/>
    <property type="evidence" value="ECO:0007669"/>
    <property type="project" value="EnsemblFungi"/>
</dbReference>
<evidence type="ECO:0000313" key="10">
    <source>
        <dbReference type="Proteomes" id="UP000095023"/>
    </source>
</evidence>
<evidence type="ECO:0000256" key="4">
    <source>
        <dbReference type="ARBA" id="ARBA00019709"/>
    </source>
</evidence>
<dbReference type="Proteomes" id="UP000095023">
    <property type="component" value="Unassembled WGS sequence"/>
</dbReference>
<keyword evidence="6" id="KW-0653">Protein transport</keyword>
<keyword evidence="10" id="KW-1185">Reference proteome</keyword>
<dbReference type="EMBL" id="KV453843">
    <property type="protein sequence ID" value="ODV89671.1"/>
    <property type="molecule type" value="Genomic_DNA"/>
</dbReference>
<dbReference type="CDD" id="cd17055">
    <property type="entry name" value="Ubl_AtNPL4_like"/>
    <property type="match status" value="1"/>
</dbReference>
<dbReference type="OrthoDB" id="10251089at2759"/>
<dbReference type="PROSITE" id="PS50249">
    <property type="entry name" value="MPN"/>
    <property type="match status" value="1"/>
</dbReference>
<dbReference type="Pfam" id="PF05021">
    <property type="entry name" value="NPL4"/>
    <property type="match status" value="1"/>
</dbReference>
<evidence type="ECO:0000256" key="1">
    <source>
        <dbReference type="ARBA" id="ARBA00004335"/>
    </source>
</evidence>
<dbReference type="GO" id="GO:0036266">
    <property type="term" value="C:Cdc48p-Npl4p-Vms1p AAA ATPase complex"/>
    <property type="evidence" value="ECO:0007669"/>
    <property type="project" value="EnsemblFungi"/>
</dbReference>
<dbReference type="AlphaFoldDB" id="A0A1E4TD35"/>
<evidence type="ECO:0000256" key="3">
    <source>
        <dbReference type="ARBA" id="ARBA00011025"/>
    </source>
</evidence>